<evidence type="ECO:0000256" key="1">
    <source>
        <dbReference type="ARBA" id="ARBA00000085"/>
    </source>
</evidence>
<dbReference type="Pfam" id="PF13185">
    <property type="entry name" value="GAF_2"/>
    <property type="match status" value="1"/>
</dbReference>
<dbReference type="PANTHER" id="PTHR41523:SF8">
    <property type="entry name" value="ETHYLENE RESPONSE SENSOR PROTEIN"/>
    <property type="match status" value="1"/>
</dbReference>
<keyword evidence="4" id="KW-0808">Transferase</keyword>
<dbReference type="SUPFAM" id="SSF55781">
    <property type="entry name" value="GAF domain-like"/>
    <property type="match status" value="1"/>
</dbReference>
<dbReference type="Gene3D" id="3.30.450.40">
    <property type="match status" value="1"/>
</dbReference>
<evidence type="ECO:0000256" key="2">
    <source>
        <dbReference type="ARBA" id="ARBA00012438"/>
    </source>
</evidence>
<dbReference type="PANTHER" id="PTHR41523">
    <property type="entry name" value="TWO-COMPONENT SYSTEM SENSOR PROTEIN"/>
    <property type="match status" value="1"/>
</dbReference>
<name>A0ABU0YQ25_9PROT</name>
<protein>
    <recommendedName>
        <fullName evidence="2">histidine kinase</fullName>
        <ecNumber evidence="2">2.7.13.3</ecNumber>
    </recommendedName>
</protein>
<dbReference type="PROSITE" id="PS50112">
    <property type="entry name" value="PAS"/>
    <property type="match status" value="1"/>
</dbReference>
<dbReference type="Pfam" id="PF13188">
    <property type="entry name" value="PAS_8"/>
    <property type="match status" value="1"/>
</dbReference>
<dbReference type="Gene3D" id="3.30.450.20">
    <property type="entry name" value="PAS domain"/>
    <property type="match status" value="1"/>
</dbReference>
<evidence type="ECO:0000259" key="8">
    <source>
        <dbReference type="PROSITE" id="PS50112"/>
    </source>
</evidence>
<proteinExistence type="predicted"/>
<feature type="domain" description="PAS" evidence="8">
    <location>
        <begin position="192"/>
        <end position="258"/>
    </location>
</feature>
<evidence type="ECO:0000256" key="4">
    <source>
        <dbReference type="ARBA" id="ARBA00022679"/>
    </source>
</evidence>
<dbReference type="SUPFAM" id="SSF55785">
    <property type="entry name" value="PYP-like sensor domain (PAS domain)"/>
    <property type="match status" value="1"/>
</dbReference>
<dbReference type="InterPro" id="IPR003018">
    <property type="entry name" value="GAF"/>
</dbReference>
<dbReference type="SMART" id="SM00911">
    <property type="entry name" value="HWE_HK"/>
    <property type="match status" value="1"/>
</dbReference>
<dbReference type="SUPFAM" id="SSF55874">
    <property type="entry name" value="ATPase domain of HSP90 chaperone/DNA topoisomerase II/histidine kinase"/>
    <property type="match status" value="1"/>
</dbReference>
<keyword evidence="5" id="KW-0547">Nucleotide-binding</keyword>
<dbReference type="EMBL" id="JAUYVI010000006">
    <property type="protein sequence ID" value="MDQ7249828.1"/>
    <property type="molecule type" value="Genomic_DNA"/>
</dbReference>
<evidence type="ECO:0000256" key="7">
    <source>
        <dbReference type="ARBA" id="ARBA00022840"/>
    </source>
</evidence>
<keyword evidence="7" id="KW-0067">ATP-binding</keyword>
<evidence type="ECO:0000256" key="6">
    <source>
        <dbReference type="ARBA" id="ARBA00022777"/>
    </source>
</evidence>
<comment type="catalytic activity">
    <reaction evidence="1">
        <text>ATP + protein L-histidine = ADP + protein N-phospho-L-histidine.</text>
        <dbReference type="EC" id="2.7.13.3"/>
    </reaction>
</comment>
<dbReference type="Proteomes" id="UP001230156">
    <property type="component" value="Unassembled WGS sequence"/>
</dbReference>
<dbReference type="InterPro" id="IPR011102">
    <property type="entry name" value="Sig_transdc_His_kinase_HWE"/>
</dbReference>
<organism evidence="9 10">
    <name type="scientific">Dongia sedimenti</name>
    <dbReference type="NCBI Taxonomy" id="3064282"/>
    <lineage>
        <taxon>Bacteria</taxon>
        <taxon>Pseudomonadati</taxon>
        <taxon>Pseudomonadota</taxon>
        <taxon>Alphaproteobacteria</taxon>
        <taxon>Rhodospirillales</taxon>
        <taxon>Dongiaceae</taxon>
        <taxon>Dongia</taxon>
    </lineage>
</organism>
<dbReference type="InterPro" id="IPR029016">
    <property type="entry name" value="GAF-like_dom_sf"/>
</dbReference>
<evidence type="ECO:0000256" key="5">
    <source>
        <dbReference type="ARBA" id="ARBA00022741"/>
    </source>
</evidence>
<dbReference type="GO" id="GO:0016301">
    <property type="term" value="F:kinase activity"/>
    <property type="evidence" value="ECO:0007669"/>
    <property type="project" value="UniProtKB-KW"/>
</dbReference>
<evidence type="ECO:0000256" key="3">
    <source>
        <dbReference type="ARBA" id="ARBA00022553"/>
    </source>
</evidence>
<dbReference type="InterPro" id="IPR000014">
    <property type="entry name" value="PAS"/>
</dbReference>
<dbReference type="EC" id="2.7.13.3" evidence="2"/>
<dbReference type="Gene3D" id="3.30.565.10">
    <property type="entry name" value="Histidine kinase-like ATPase, C-terminal domain"/>
    <property type="match status" value="1"/>
</dbReference>
<sequence>MADSVQQSTGTSAAEELTRRIAEQAALYEFTDRLFRATTRHEVYSAALDAIIRALGCSRASILLFDQTGKMGFVAWRGLSQDYRDAVAGHSPWRPGDRNAEPVLIEEADTAQLPTELKAVLRREHIEALAFIPLTVDGAVIGKFMTYYATPHRFDGAEIELAVTIARQLGFRIERLQSEEARAAAERALKSERELLRTIIDSAPVMISLYNPETGLLHLNRQFNQLLGWTAEPVTTESLMQHSFPDPEYRAKVAAFIEACGPDWMDITMQTRAGRPIETSWANYRLTDGTRVGIGIEITDRKRLEAHQALLLGETSHRLRNLFAVASSVIDMSARSADTPGEMAEAVHDRLQALTRAHALTQPRSEVQSQPGERETTLRALLTAIFAPYAPVDAPPPFTWAGSDLPLGPDALSGLALLLHEFATNAAKHGALSRAGGSVRIDSVIVEGELAFAWRETGGPPLEGAPGTRGFGTYLADRVVSGQFHGRMTREWSSSGLAIRLWLPLDRLTPLVTDGSRK</sequence>
<comment type="caution">
    <text evidence="9">The sequence shown here is derived from an EMBL/GenBank/DDBJ whole genome shotgun (WGS) entry which is preliminary data.</text>
</comment>
<gene>
    <name evidence="9" type="ORF">Q8A70_19220</name>
</gene>
<accession>A0ABU0YQ25</accession>
<reference evidence="10" key="1">
    <citation type="submission" date="2023-08" db="EMBL/GenBank/DDBJ databases">
        <title>Rhodospirillaceae gen. nov., a novel taxon isolated from the Yangtze River Yuezi River estuary sludge.</title>
        <authorList>
            <person name="Ruan L."/>
        </authorList>
    </citation>
    <scope>NUCLEOTIDE SEQUENCE [LARGE SCALE GENOMIC DNA]</scope>
    <source>
        <strain evidence="10">R-7</strain>
    </source>
</reference>
<dbReference type="InterPro" id="IPR036890">
    <property type="entry name" value="HATPase_C_sf"/>
</dbReference>
<keyword evidence="10" id="KW-1185">Reference proteome</keyword>
<dbReference type="Pfam" id="PF07536">
    <property type="entry name" value="HWE_HK"/>
    <property type="match status" value="1"/>
</dbReference>
<dbReference type="NCBIfam" id="TIGR00229">
    <property type="entry name" value="sensory_box"/>
    <property type="match status" value="1"/>
</dbReference>
<dbReference type="InterPro" id="IPR035965">
    <property type="entry name" value="PAS-like_dom_sf"/>
</dbReference>
<evidence type="ECO:0000313" key="10">
    <source>
        <dbReference type="Proteomes" id="UP001230156"/>
    </source>
</evidence>
<keyword evidence="6 9" id="KW-0418">Kinase</keyword>
<keyword evidence="3" id="KW-0597">Phosphoprotein</keyword>
<dbReference type="RefSeq" id="WP_379958270.1">
    <property type="nucleotide sequence ID" value="NZ_JAUYVI010000006.1"/>
</dbReference>
<evidence type="ECO:0000313" key="9">
    <source>
        <dbReference type="EMBL" id="MDQ7249828.1"/>
    </source>
</evidence>
<dbReference type="SMART" id="SM00065">
    <property type="entry name" value="GAF"/>
    <property type="match status" value="1"/>
</dbReference>